<keyword evidence="12" id="KW-0342">GTP-binding</keyword>
<comment type="caution">
    <text evidence="15">The sequence shown here is derived from an EMBL/GenBank/DDBJ whole genome shotgun (WGS) entry which is preliminary data.</text>
</comment>
<evidence type="ECO:0000256" key="11">
    <source>
        <dbReference type="ARBA" id="ARBA00023128"/>
    </source>
</evidence>
<keyword evidence="3" id="KW-0812">Transmembrane</keyword>
<sequence length="172" mass="19789">VDLRYENPLVSLEQAMSLITQQFCEIKACIECSAYRNIKVLEVFCLAQKTVLYPIAPLFDEESQTLKPRCERALKRIFILSDHDRDGALSDAELNDFQVKCFNAPLQPYEIFRLKKALQKVLSDGVNDRGVTLSGFLFLHVRFIQEGSLETTWTVLRKFGYNIMMISSLLMI</sequence>
<dbReference type="AlphaFoldDB" id="A0A392MMF7"/>
<keyword evidence="4" id="KW-0479">Metal-binding</keyword>
<evidence type="ECO:0000256" key="13">
    <source>
        <dbReference type="ARBA" id="ARBA00023136"/>
    </source>
</evidence>
<name>A0A392MMF7_9FABA</name>
<dbReference type="PANTHER" id="PTHR46819:SF1">
    <property type="entry name" value="EF-HAND CALCIUM-BINDING DOMAIN-CONTAINING PROTEIN 7"/>
    <property type="match status" value="1"/>
</dbReference>
<evidence type="ECO:0000256" key="4">
    <source>
        <dbReference type="ARBA" id="ARBA00022723"/>
    </source>
</evidence>
<gene>
    <name evidence="15" type="ORF">A2U01_0009452</name>
</gene>
<evidence type="ECO:0000256" key="3">
    <source>
        <dbReference type="ARBA" id="ARBA00022692"/>
    </source>
</evidence>
<dbReference type="GO" id="GO:0016787">
    <property type="term" value="F:hydrolase activity"/>
    <property type="evidence" value="ECO:0007669"/>
    <property type="project" value="UniProtKB-KW"/>
</dbReference>
<keyword evidence="9" id="KW-0106">Calcium</keyword>
<comment type="subcellular location">
    <subcellularLocation>
        <location evidence="1">Mitochondrion outer membrane</location>
        <topology evidence="1">Single-pass type IV membrane protein</topology>
    </subcellularLocation>
</comment>
<evidence type="ECO:0000256" key="1">
    <source>
        <dbReference type="ARBA" id="ARBA00004200"/>
    </source>
</evidence>
<dbReference type="GO" id="GO:0046872">
    <property type="term" value="F:metal ion binding"/>
    <property type="evidence" value="ECO:0007669"/>
    <property type="project" value="UniProtKB-KW"/>
</dbReference>
<evidence type="ECO:0000256" key="6">
    <source>
        <dbReference type="ARBA" id="ARBA00022741"/>
    </source>
</evidence>
<dbReference type="InterPro" id="IPR011992">
    <property type="entry name" value="EF-hand-dom_pair"/>
</dbReference>
<dbReference type="InterPro" id="IPR013567">
    <property type="entry name" value="EF_hand_assoc_2"/>
</dbReference>
<dbReference type="InterPro" id="IPR018247">
    <property type="entry name" value="EF_Hand_1_Ca_BS"/>
</dbReference>
<protein>
    <submittedName>
        <fullName evidence="15">Mitochondrial-like Rho GTPase 1-like</fullName>
    </submittedName>
</protein>
<evidence type="ECO:0000256" key="7">
    <source>
        <dbReference type="ARBA" id="ARBA00022787"/>
    </source>
</evidence>
<dbReference type="FunFam" id="1.10.238.10:FF:000011">
    <property type="entry name" value="Mitochondrial Rho GTPase"/>
    <property type="match status" value="1"/>
</dbReference>
<reference evidence="15 16" key="1">
    <citation type="journal article" date="2018" name="Front. Plant Sci.">
        <title>Red Clover (Trifolium pratense) and Zigzag Clover (T. medium) - A Picture of Genomic Similarities and Differences.</title>
        <authorList>
            <person name="Dluhosova J."/>
            <person name="Istvanek J."/>
            <person name="Nedelnik J."/>
            <person name="Repkova J."/>
        </authorList>
    </citation>
    <scope>NUCLEOTIDE SEQUENCE [LARGE SCALE GENOMIC DNA]</scope>
    <source>
        <strain evidence="16">cv. 10/8</strain>
        <tissue evidence="15">Leaf</tissue>
    </source>
</reference>
<dbReference type="InterPro" id="IPR052266">
    <property type="entry name" value="Miro-EF-hand_domain"/>
</dbReference>
<dbReference type="EMBL" id="LXQA010014385">
    <property type="protein sequence ID" value="MCH88561.1"/>
    <property type="molecule type" value="Genomic_DNA"/>
</dbReference>
<keyword evidence="16" id="KW-1185">Reference proteome</keyword>
<keyword evidence="8" id="KW-0378">Hydrolase</keyword>
<evidence type="ECO:0000256" key="9">
    <source>
        <dbReference type="ARBA" id="ARBA00022837"/>
    </source>
</evidence>
<keyword evidence="11" id="KW-0496">Mitochondrion</keyword>
<keyword evidence="10" id="KW-1133">Transmembrane helix</keyword>
<evidence type="ECO:0000256" key="2">
    <source>
        <dbReference type="ARBA" id="ARBA00007981"/>
    </source>
</evidence>
<evidence type="ECO:0000256" key="12">
    <source>
        <dbReference type="ARBA" id="ARBA00023134"/>
    </source>
</evidence>
<dbReference type="Pfam" id="PF08356">
    <property type="entry name" value="EF_assoc_2"/>
    <property type="match status" value="1"/>
</dbReference>
<evidence type="ECO:0000256" key="5">
    <source>
        <dbReference type="ARBA" id="ARBA00022737"/>
    </source>
</evidence>
<comment type="similarity">
    <text evidence="2">Belongs to the mitochondrial Rho GTPase family.</text>
</comment>
<dbReference type="PROSITE" id="PS00018">
    <property type="entry name" value="EF_HAND_1"/>
    <property type="match status" value="1"/>
</dbReference>
<organism evidence="15 16">
    <name type="scientific">Trifolium medium</name>
    <dbReference type="NCBI Taxonomy" id="97028"/>
    <lineage>
        <taxon>Eukaryota</taxon>
        <taxon>Viridiplantae</taxon>
        <taxon>Streptophyta</taxon>
        <taxon>Embryophyta</taxon>
        <taxon>Tracheophyta</taxon>
        <taxon>Spermatophyta</taxon>
        <taxon>Magnoliopsida</taxon>
        <taxon>eudicotyledons</taxon>
        <taxon>Gunneridae</taxon>
        <taxon>Pentapetalae</taxon>
        <taxon>rosids</taxon>
        <taxon>fabids</taxon>
        <taxon>Fabales</taxon>
        <taxon>Fabaceae</taxon>
        <taxon>Papilionoideae</taxon>
        <taxon>50 kb inversion clade</taxon>
        <taxon>NPAAA clade</taxon>
        <taxon>Hologalegina</taxon>
        <taxon>IRL clade</taxon>
        <taxon>Trifolieae</taxon>
        <taxon>Trifolium</taxon>
    </lineage>
</organism>
<dbReference type="PANTHER" id="PTHR46819">
    <property type="entry name" value="EF-HAND CALCIUM-BINDING DOMAIN-CONTAINING PROTEIN 7"/>
    <property type="match status" value="1"/>
</dbReference>
<dbReference type="Gene3D" id="1.10.238.10">
    <property type="entry name" value="EF-hand"/>
    <property type="match status" value="1"/>
</dbReference>
<evidence type="ECO:0000259" key="14">
    <source>
        <dbReference type="Pfam" id="PF08356"/>
    </source>
</evidence>
<keyword evidence="6" id="KW-0547">Nucleotide-binding</keyword>
<evidence type="ECO:0000313" key="15">
    <source>
        <dbReference type="EMBL" id="MCH88561.1"/>
    </source>
</evidence>
<keyword evidence="13" id="KW-0472">Membrane</keyword>
<accession>A0A392MMF7</accession>
<keyword evidence="7" id="KW-1000">Mitochondrion outer membrane</keyword>
<evidence type="ECO:0000313" key="16">
    <source>
        <dbReference type="Proteomes" id="UP000265520"/>
    </source>
</evidence>
<proteinExistence type="inferred from homology"/>
<evidence type="ECO:0000256" key="10">
    <source>
        <dbReference type="ARBA" id="ARBA00022989"/>
    </source>
</evidence>
<evidence type="ECO:0000256" key="8">
    <source>
        <dbReference type="ARBA" id="ARBA00022801"/>
    </source>
</evidence>
<feature type="domain" description="EF hand associated type-2" evidence="14">
    <location>
        <begin position="105"/>
        <end position="162"/>
    </location>
</feature>
<feature type="non-terminal residue" evidence="15">
    <location>
        <position position="1"/>
    </location>
</feature>
<dbReference type="GO" id="GO:0005525">
    <property type="term" value="F:GTP binding"/>
    <property type="evidence" value="ECO:0007669"/>
    <property type="project" value="UniProtKB-KW"/>
</dbReference>
<dbReference type="SUPFAM" id="SSF47473">
    <property type="entry name" value="EF-hand"/>
    <property type="match status" value="1"/>
</dbReference>
<dbReference type="GO" id="GO:0005741">
    <property type="term" value="C:mitochondrial outer membrane"/>
    <property type="evidence" value="ECO:0007669"/>
    <property type="project" value="UniProtKB-SubCell"/>
</dbReference>
<dbReference type="Proteomes" id="UP000265520">
    <property type="component" value="Unassembled WGS sequence"/>
</dbReference>
<keyword evidence="5" id="KW-0677">Repeat</keyword>